<organism evidence="1 2">
    <name type="scientific">Scortum barcoo</name>
    <name type="common">barcoo grunter</name>
    <dbReference type="NCBI Taxonomy" id="214431"/>
    <lineage>
        <taxon>Eukaryota</taxon>
        <taxon>Metazoa</taxon>
        <taxon>Chordata</taxon>
        <taxon>Craniata</taxon>
        <taxon>Vertebrata</taxon>
        <taxon>Euteleostomi</taxon>
        <taxon>Actinopterygii</taxon>
        <taxon>Neopterygii</taxon>
        <taxon>Teleostei</taxon>
        <taxon>Neoteleostei</taxon>
        <taxon>Acanthomorphata</taxon>
        <taxon>Eupercaria</taxon>
        <taxon>Centrarchiformes</taxon>
        <taxon>Terapontoidei</taxon>
        <taxon>Terapontidae</taxon>
        <taxon>Scortum</taxon>
    </lineage>
</organism>
<dbReference type="Proteomes" id="UP000831701">
    <property type="component" value="Chromosome 4"/>
</dbReference>
<evidence type="ECO:0000313" key="2">
    <source>
        <dbReference type="Proteomes" id="UP000831701"/>
    </source>
</evidence>
<accession>A0ACB8X0G7</accession>
<proteinExistence type="predicted"/>
<evidence type="ECO:0000313" key="1">
    <source>
        <dbReference type="EMBL" id="KAI3373254.1"/>
    </source>
</evidence>
<name>A0ACB8X0G7_9TELE</name>
<sequence>MPDQRRKKKKNRKVAGGTAASDRLEVLTSDPFNKLALCLHELSSTLMEKMQAQEMMSGLRIPEMDELGQFFRSLPTSTLVGIGALTAVLAYWFATRPRPIKPPCNLLHQSEEVPHEDGGHRSMMGDRTKLLTHYHDDAKTMYEVFQRGLHISGDGPCLGSRLPNQPYKWISYKEVTARAEYLGSGLLHQGCQPNPNQFIGVFAQNRPEWIISELACYTYSMVVVPLYDTLGPDAIRFIINTADISTVICDKVEKAQVLLDNVERKETPGLRRIILMDDFDSALVEKGKVCGIHVQAMQEVEVFTFFHYYYSGKALGRENYRKPIPPAPDDLSIVCFTSGTTGNPKGVMLTHGNVVADFSGFLKVTDKVIFPNQDDCLISFLPLAHMFERLIESVVYCHGGRIGFYQGDIRLLPDDMKALRPTIFPVVPRLLNRMYDKIFSQANSPLKRWLLNFAAKRKGAEVSSGIIRSDSIWDKIFFSKIQASLGGKLRMIITGAAPTSPSVLGFLRAALGCQVYEAYGQTECTAGCTFTTPGDWTPGHVGAPLPCNLIKLVDVPEKNYFASKGEGENGTLKIIDRKKHIFKLAQGEYISPEKIENIYIRSQPVAQLYVHGDSLQSCLVGIVVPDPEVMPEWARKKGIYGTYKDLCKNTELKKAILEDLVRLGKASGLHSFEQVKNIYIHNDMFSIENGLLTPTLKAKRPELKEFFKAKIDQLYSSISM</sequence>
<reference evidence="1" key="1">
    <citation type="submission" date="2022-04" db="EMBL/GenBank/DDBJ databases">
        <title>Jade perch genome.</title>
        <authorList>
            <person name="Chao B."/>
        </authorList>
    </citation>
    <scope>NUCLEOTIDE SEQUENCE</scope>
    <source>
        <strain evidence="1">CB-2022</strain>
    </source>
</reference>
<protein>
    <submittedName>
        <fullName evidence="1">Uncharacterized protein</fullName>
    </submittedName>
</protein>
<comment type="caution">
    <text evidence="1">The sequence shown here is derived from an EMBL/GenBank/DDBJ whole genome shotgun (WGS) entry which is preliminary data.</text>
</comment>
<gene>
    <name evidence="1" type="ORF">L3Q82_006563</name>
</gene>
<keyword evidence="2" id="KW-1185">Reference proteome</keyword>
<dbReference type="EMBL" id="CM041534">
    <property type="protein sequence ID" value="KAI3373254.1"/>
    <property type="molecule type" value="Genomic_DNA"/>
</dbReference>